<protein>
    <submittedName>
        <fullName evidence="2">ANTAR domain-containing protein</fullName>
    </submittedName>
</protein>
<dbReference type="Pfam" id="PF03861">
    <property type="entry name" value="ANTAR"/>
    <property type="match status" value="1"/>
</dbReference>
<dbReference type="SUPFAM" id="SSF52172">
    <property type="entry name" value="CheY-like"/>
    <property type="match status" value="1"/>
</dbReference>
<dbReference type="InterPro" id="IPR011006">
    <property type="entry name" value="CheY-like_superfamily"/>
</dbReference>
<name>A0ABS4BJB7_9HYPH</name>
<sequence>MTGFKRLEPAGWQAIILHRPHPSVDALIRQLAMLHVEARTVWPQLDEADARADVVFFDADDGHDGQFPWSAGLAPMPMIALVGSEAPGRIEWALSQGSTAHLLKPIGSTGVYSALLIAAHSHRIVRAKSDDIRHLEDRLRQRPAVVRAVLKLMGQGERDEAAAMKTLRTIAMTWRMTIEEAAETICADEQHAKREA</sequence>
<feature type="domain" description="ANTAR" evidence="1">
    <location>
        <begin position="125"/>
        <end position="186"/>
    </location>
</feature>
<gene>
    <name evidence="2" type="ORF">J6595_14850</name>
</gene>
<dbReference type="EMBL" id="JAGJCF010000011">
    <property type="protein sequence ID" value="MBP0616862.1"/>
    <property type="molecule type" value="Genomic_DNA"/>
</dbReference>
<dbReference type="PIRSF" id="PIRSF036382">
    <property type="entry name" value="RR_antiterm"/>
    <property type="match status" value="1"/>
</dbReference>
<dbReference type="PROSITE" id="PS50921">
    <property type="entry name" value="ANTAR"/>
    <property type="match status" value="1"/>
</dbReference>
<evidence type="ECO:0000259" key="1">
    <source>
        <dbReference type="PROSITE" id="PS50921"/>
    </source>
</evidence>
<dbReference type="InterPro" id="IPR036388">
    <property type="entry name" value="WH-like_DNA-bd_sf"/>
</dbReference>
<dbReference type="SMART" id="SM01012">
    <property type="entry name" value="ANTAR"/>
    <property type="match status" value="1"/>
</dbReference>
<dbReference type="Proteomes" id="UP000678276">
    <property type="component" value="Unassembled WGS sequence"/>
</dbReference>
<dbReference type="Gene3D" id="1.10.10.10">
    <property type="entry name" value="Winged helix-like DNA-binding domain superfamily/Winged helix DNA-binding domain"/>
    <property type="match status" value="1"/>
</dbReference>
<comment type="caution">
    <text evidence="2">The sequence shown here is derived from an EMBL/GenBank/DDBJ whole genome shotgun (WGS) entry which is preliminary data.</text>
</comment>
<dbReference type="RefSeq" id="WP_209595357.1">
    <property type="nucleotide sequence ID" value="NZ_JAGJCF010000011.1"/>
</dbReference>
<organism evidence="2 3">
    <name type="scientific">Jiella mangrovi</name>
    <dbReference type="NCBI Taxonomy" id="2821407"/>
    <lineage>
        <taxon>Bacteria</taxon>
        <taxon>Pseudomonadati</taxon>
        <taxon>Pseudomonadota</taxon>
        <taxon>Alphaproteobacteria</taxon>
        <taxon>Hyphomicrobiales</taxon>
        <taxon>Aurantimonadaceae</taxon>
        <taxon>Jiella</taxon>
    </lineage>
</organism>
<evidence type="ECO:0000313" key="3">
    <source>
        <dbReference type="Proteomes" id="UP000678276"/>
    </source>
</evidence>
<proteinExistence type="predicted"/>
<evidence type="ECO:0000313" key="2">
    <source>
        <dbReference type="EMBL" id="MBP0616862.1"/>
    </source>
</evidence>
<dbReference type="InterPro" id="IPR008327">
    <property type="entry name" value="Sig_transdc_resp-reg_antiterm"/>
</dbReference>
<dbReference type="Gene3D" id="3.40.50.2300">
    <property type="match status" value="1"/>
</dbReference>
<dbReference type="Pfam" id="PF21332">
    <property type="entry name" value="AmiR_N"/>
    <property type="match status" value="1"/>
</dbReference>
<keyword evidence="3" id="KW-1185">Reference proteome</keyword>
<accession>A0ABS4BJB7</accession>
<reference evidence="2 3" key="1">
    <citation type="submission" date="2021-04" db="EMBL/GenBank/DDBJ databases">
        <title>Whole genome sequence of Jiella sp. KSK16Y-1.</title>
        <authorList>
            <person name="Tuo L."/>
        </authorList>
    </citation>
    <scope>NUCLEOTIDE SEQUENCE [LARGE SCALE GENOMIC DNA]</scope>
    <source>
        <strain evidence="2 3">KSK16Y-1</strain>
    </source>
</reference>
<dbReference type="InterPro" id="IPR005561">
    <property type="entry name" value="ANTAR"/>
</dbReference>
<dbReference type="InterPro" id="IPR049021">
    <property type="entry name" value="AmiR_N"/>
</dbReference>